<sequence length="51" mass="5473">MYMDAVVLAGIATVLLMVVFFIGVGIFVMRDQKSHGGSQAKKSIKTSRKAA</sequence>
<reference evidence="3 4" key="1">
    <citation type="submission" date="2021-05" db="EMBL/GenBank/DDBJ databases">
        <title>Draft genomes of bacteria isolated from model marine particles.</title>
        <authorList>
            <person name="Datta M.S."/>
            <person name="Schwartzman J.A."/>
            <person name="Enke T.N."/>
            <person name="Saavedra J."/>
            <person name="Cermak N."/>
            <person name="Cordero O.X."/>
        </authorList>
    </citation>
    <scope>NUCLEOTIDE SEQUENCE [LARGE SCALE GENOMIC DNA]</scope>
    <source>
        <strain evidence="3 4">D2M19</strain>
    </source>
</reference>
<accession>A0ABS6A774</accession>
<dbReference type="Proteomes" id="UP000753376">
    <property type="component" value="Unassembled WGS sequence"/>
</dbReference>
<dbReference type="NCBIfam" id="NF041600">
    <property type="entry name" value="cyt_ox_CcoM"/>
    <property type="match status" value="1"/>
</dbReference>
<feature type="transmembrane region" description="Helical" evidence="2">
    <location>
        <begin position="6"/>
        <end position="29"/>
    </location>
</feature>
<organism evidence="3 4">
    <name type="scientific">Marinobacter salexigens</name>
    <dbReference type="NCBI Taxonomy" id="1925763"/>
    <lineage>
        <taxon>Bacteria</taxon>
        <taxon>Pseudomonadati</taxon>
        <taxon>Pseudomonadota</taxon>
        <taxon>Gammaproteobacteria</taxon>
        <taxon>Pseudomonadales</taxon>
        <taxon>Marinobacteraceae</taxon>
        <taxon>Marinobacter</taxon>
    </lineage>
</organism>
<gene>
    <name evidence="3" type="ORF">KO508_07715</name>
</gene>
<evidence type="ECO:0000313" key="4">
    <source>
        <dbReference type="Proteomes" id="UP000753376"/>
    </source>
</evidence>
<evidence type="ECO:0000313" key="3">
    <source>
        <dbReference type="EMBL" id="MBU2873899.1"/>
    </source>
</evidence>
<evidence type="ECO:0000256" key="2">
    <source>
        <dbReference type="SAM" id="Phobius"/>
    </source>
</evidence>
<feature type="compositionally biased region" description="Basic residues" evidence="1">
    <location>
        <begin position="42"/>
        <end position="51"/>
    </location>
</feature>
<proteinExistence type="predicted"/>
<keyword evidence="2" id="KW-0472">Membrane</keyword>
<evidence type="ECO:0008006" key="5">
    <source>
        <dbReference type="Google" id="ProtNLM"/>
    </source>
</evidence>
<keyword evidence="2" id="KW-1133">Transmembrane helix</keyword>
<keyword evidence="4" id="KW-1185">Reference proteome</keyword>
<evidence type="ECO:0000256" key="1">
    <source>
        <dbReference type="SAM" id="MobiDB-lite"/>
    </source>
</evidence>
<protein>
    <recommendedName>
        <fullName evidence="5">DUF3149 domain-containing protein</fullName>
    </recommendedName>
</protein>
<dbReference type="InterPro" id="IPR048085">
    <property type="entry name" value="Cyt_ox_CcoM-like"/>
</dbReference>
<feature type="region of interest" description="Disordered" evidence="1">
    <location>
        <begin position="32"/>
        <end position="51"/>
    </location>
</feature>
<name>A0ABS6A774_9GAMM</name>
<keyword evidence="2" id="KW-0812">Transmembrane</keyword>
<dbReference type="EMBL" id="JAHKPV010000008">
    <property type="protein sequence ID" value="MBU2873899.1"/>
    <property type="molecule type" value="Genomic_DNA"/>
</dbReference>
<comment type="caution">
    <text evidence="3">The sequence shown here is derived from an EMBL/GenBank/DDBJ whole genome shotgun (WGS) entry which is preliminary data.</text>
</comment>